<evidence type="ECO:0000256" key="4">
    <source>
        <dbReference type="SAM" id="SignalP"/>
    </source>
</evidence>
<feature type="domain" description="Solute-binding protein family 5" evidence="5">
    <location>
        <begin position="115"/>
        <end position="505"/>
    </location>
</feature>
<reference evidence="7" key="1">
    <citation type="journal article" date="2021" name="Syst. Appl. Microbiol.">
        <title>Roseomonas hellenica sp. nov., isolated from roots of wild-growing Alkanna tinctoria.</title>
        <authorList>
            <person name="Rat A."/>
            <person name="Naranjo H.D."/>
            <person name="Lebbe L."/>
            <person name="Cnockaert M."/>
            <person name="Krigas N."/>
            <person name="Grigoriadou K."/>
            <person name="Maloupa E."/>
            <person name="Willems A."/>
        </authorList>
    </citation>
    <scope>NUCLEOTIDE SEQUENCE [LARGE SCALE GENOMIC DNA]</scope>
    <source>
        <strain evidence="7">LMG 31523</strain>
    </source>
</reference>
<dbReference type="Gene3D" id="3.10.105.10">
    <property type="entry name" value="Dipeptide-binding Protein, Domain 3"/>
    <property type="match status" value="1"/>
</dbReference>
<dbReference type="InterPro" id="IPR030678">
    <property type="entry name" value="Peptide/Ni-bd"/>
</dbReference>
<dbReference type="Gene3D" id="3.40.190.10">
    <property type="entry name" value="Periplasmic binding protein-like II"/>
    <property type="match status" value="1"/>
</dbReference>
<comment type="caution">
    <text evidence="6">The sequence shown here is derived from an EMBL/GenBank/DDBJ whole genome shotgun (WGS) entry which is preliminary data.</text>
</comment>
<gene>
    <name evidence="6" type="ORF">GXW71_32190</name>
</gene>
<dbReference type="Proteomes" id="UP001196870">
    <property type="component" value="Unassembled WGS sequence"/>
</dbReference>
<keyword evidence="7" id="KW-1185">Reference proteome</keyword>
<evidence type="ECO:0000256" key="3">
    <source>
        <dbReference type="ARBA" id="ARBA00022729"/>
    </source>
</evidence>
<dbReference type="InterPro" id="IPR039424">
    <property type="entry name" value="SBP_5"/>
</dbReference>
<comment type="similarity">
    <text evidence="2">Belongs to the bacterial solute-binding protein 5 family.</text>
</comment>
<evidence type="ECO:0000256" key="1">
    <source>
        <dbReference type="ARBA" id="ARBA00004418"/>
    </source>
</evidence>
<proteinExistence type="inferred from homology"/>
<dbReference type="InterPro" id="IPR000914">
    <property type="entry name" value="SBP_5_dom"/>
</dbReference>
<evidence type="ECO:0000259" key="5">
    <source>
        <dbReference type="Pfam" id="PF00496"/>
    </source>
</evidence>
<name>A0ABS5F914_9PROT</name>
<sequence length="621" mass="70961">MDRRRFLALQAALGFAPFGTGLAATPAGRPDADGVTRTHALSLLGEPSLPKDFPHWPWVNPDAPKGGEIVLTALGSYDSLNAFILRGTPAVGITNIYDTLLKPSPDEASSEYAHLAVGIELPADRMWVAFTLHEQARWHDGRPVTAEDVVWTFETLRQSGRPFYRAYWGDVTECVPEAPKRVVFRFRSNENRELALILGQMPVLPKHWWQGRDFARPLLDPPLGSGPYRIERQEPGRSIVYRRVEDYWGRDLPVMRGTNNWDVIRYEYFRDNTVAFEAFKAGQIDFRTENIARDWATGYDFPAMRRGLVKRDEIRHELPTGMQAFVLNLRRPLFQDARVRRALIEVFDFEWMNANLFYGSYTRTASYFSNSDLASSGLPQGAELAVLEPFRAQLPPALFTEEYKLPVTDGSGNNRDALRRALVLLREAGWTVRDRRLANAQGQPFQFEILLNGPSYERVALPYVQVLERLGITARVRTIDPAQYQVRMDAFDYDMTIDVIPQSLSPGNEQRDFFSCEKARENGSQNVAGICDPVVEQLVEQVINAPDRDALVARTRALDRVLLWQNYVIPNWHSRTFRIAYWDKFGRPPRNPRYALGLDTWWIEAARVGTVEEGRRAVQQQ</sequence>
<evidence type="ECO:0000256" key="2">
    <source>
        <dbReference type="ARBA" id="ARBA00005695"/>
    </source>
</evidence>
<protein>
    <submittedName>
        <fullName evidence="6">ABC transporter substrate-binding protein</fullName>
    </submittedName>
</protein>
<dbReference type="EMBL" id="JAAGBB010000080">
    <property type="protein sequence ID" value="MBR0669054.1"/>
    <property type="molecule type" value="Genomic_DNA"/>
</dbReference>
<dbReference type="RefSeq" id="WP_211857606.1">
    <property type="nucleotide sequence ID" value="NZ_JAAGBB010000080.1"/>
</dbReference>
<evidence type="ECO:0000313" key="7">
    <source>
        <dbReference type="Proteomes" id="UP001196870"/>
    </source>
</evidence>
<feature type="signal peptide" evidence="4">
    <location>
        <begin position="1"/>
        <end position="23"/>
    </location>
</feature>
<evidence type="ECO:0000313" key="6">
    <source>
        <dbReference type="EMBL" id="MBR0669054.1"/>
    </source>
</evidence>
<keyword evidence="3 4" id="KW-0732">Signal</keyword>
<dbReference type="PANTHER" id="PTHR30290">
    <property type="entry name" value="PERIPLASMIC BINDING COMPONENT OF ABC TRANSPORTER"/>
    <property type="match status" value="1"/>
</dbReference>
<dbReference type="PANTHER" id="PTHR30290:SF64">
    <property type="entry name" value="ABC TRANSPORTER PERIPLASMIC BINDING PROTEIN"/>
    <property type="match status" value="1"/>
</dbReference>
<comment type="subcellular location">
    <subcellularLocation>
        <location evidence="1">Periplasm</location>
    </subcellularLocation>
</comment>
<accession>A0ABS5F914</accession>
<dbReference type="CDD" id="cd08497">
    <property type="entry name" value="MbnE-like"/>
    <property type="match status" value="1"/>
</dbReference>
<organism evidence="6 7">
    <name type="scientific">Plastoroseomonas hellenica</name>
    <dbReference type="NCBI Taxonomy" id="2687306"/>
    <lineage>
        <taxon>Bacteria</taxon>
        <taxon>Pseudomonadati</taxon>
        <taxon>Pseudomonadota</taxon>
        <taxon>Alphaproteobacteria</taxon>
        <taxon>Acetobacterales</taxon>
        <taxon>Acetobacteraceae</taxon>
        <taxon>Plastoroseomonas</taxon>
    </lineage>
</organism>
<dbReference type="Pfam" id="PF00496">
    <property type="entry name" value="SBP_bac_5"/>
    <property type="match status" value="1"/>
</dbReference>
<feature type="chain" id="PRO_5047526941" evidence="4">
    <location>
        <begin position="24"/>
        <end position="621"/>
    </location>
</feature>
<dbReference type="SUPFAM" id="SSF53850">
    <property type="entry name" value="Periplasmic binding protein-like II"/>
    <property type="match status" value="1"/>
</dbReference>
<dbReference type="PIRSF" id="PIRSF002741">
    <property type="entry name" value="MppA"/>
    <property type="match status" value="1"/>
</dbReference>